<keyword evidence="1" id="KW-1133">Transmembrane helix</keyword>
<proteinExistence type="predicted"/>
<gene>
    <name evidence="2" type="ORF">PLEPLA_LOCUS13093</name>
</gene>
<dbReference type="EMBL" id="CADEAL010000780">
    <property type="protein sequence ID" value="CAB1425163.1"/>
    <property type="molecule type" value="Genomic_DNA"/>
</dbReference>
<keyword evidence="3" id="KW-1185">Reference proteome</keyword>
<dbReference type="Proteomes" id="UP001153269">
    <property type="component" value="Unassembled WGS sequence"/>
</dbReference>
<evidence type="ECO:0000313" key="3">
    <source>
        <dbReference type="Proteomes" id="UP001153269"/>
    </source>
</evidence>
<comment type="caution">
    <text evidence="2">The sequence shown here is derived from an EMBL/GenBank/DDBJ whole genome shotgun (WGS) entry which is preliminary data.</text>
</comment>
<name>A0A9N7YGU3_PLEPL</name>
<evidence type="ECO:0000313" key="2">
    <source>
        <dbReference type="EMBL" id="CAB1425163.1"/>
    </source>
</evidence>
<evidence type="ECO:0000256" key="1">
    <source>
        <dbReference type="SAM" id="Phobius"/>
    </source>
</evidence>
<keyword evidence="1" id="KW-0472">Membrane</keyword>
<sequence length="113" mass="12313">MPGDYRGASWLKVVFRGRLTSQGIRGSQEGENTVLDDASGCLAFFHVSPLCCVVTSPLFPLFLEFLLWPFKLRRFRGLPGYILSGRGFAAQLSGLSFSRLAALVPFDQSAPGA</sequence>
<accession>A0A9N7YGU3</accession>
<keyword evidence="1" id="KW-0812">Transmembrane</keyword>
<protein>
    <submittedName>
        <fullName evidence="2">Uncharacterized protein</fullName>
    </submittedName>
</protein>
<organism evidence="2 3">
    <name type="scientific">Pleuronectes platessa</name>
    <name type="common">European plaice</name>
    <dbReference type="NCBI Taxonomy" id="8262"/>
    <lineage>
        <taxon>Eukaryota</taxon>
        <taxon>Metazoa</taxon>
        <taxon>Chordata</taxon>
        <taxon>Craniata</taxon>
        <taxon>Vertebrata</taxon>
        <taxon>Euteleostomi</taxon>
        <taxon>Actinopterygii</taxon>
        <taxon>Neopterygii</taxon>
        <taxon>Teleostei</taxon>
        <taxon>Neoteleostei</taxon>
        <taxon>Acanthomorphata</taxon>
        <taxon>Carangaria</taxon>
        <taxon>Pleuronectiformes</taxon>
        <taxon>Pleuronectoidei</taxon>
        <taxon>Pleuronectidae</taxon>
        <taxon>Pleuronectes</taxon>
    </lineage>
</organism>
<dbReference type="AlphaFoldDB" id="A0A9N7YGU3"/>
<feature type="transmembrane region" description="Helical" evidence="1">
    <location>
        <begin position="43"/>
        <end position="68"/>
    </location>
</feature>
<reference evidence="2" key="1">
    <citation type="submission" date="2020-03" db="EMBL/GenBank/DDBJ databases">
        <authorList>
            <person name="Weist P."/>
        </authorList>
    </citation>
    <scope>NUCLEOTIDE SEQUENCE</scope>
</reference>